<dbReference type="Gene3D" id="3.30.930.10">
    <property type="entry name" value="Bira Bifunctional Protein, Domain 2"/>
    <property type="match status" value="1"/>
</dbReference>
<dbReference type="PANTHER" id="PTHR10993:SF7">
    <property type="entry name" value="LIPOYLTRANSFERASE 2, MITOCHONDRIAL-RELATED"/>
    <property type="match status" value="1"/>
</dbReference>
<evidence type="ECO:0000259" key="10">
    <source>
        <dbReference type="PROSITE" id="PS51733"/>
    </source>
</evidence>
<dbReference type="GO" id="GO:0009249">
    <property type="term" value="P:protein lipoylation"/>
    <property type="evidence" value="ECO:0007669"/>
    <property type="project" value="InterPro"/>
</dbReference>
<dbReference type="PANTHER" id="PTHR10993">
    <property type="entry name" value="OCTANOYLTRANSFERASE"/>
    <property type="match status" value="1"/>
</dbReference>
<evidence type="ECO:0000256" key="8">
    <source>
        <dbReference type="PIRSR" id="PIRSR016262-2"/>
    </source>
</evidence>
<feature type="binding site" evidence="5 8">
    <location>
        <begin position="160"/>
        <end position="162"/>
    </location>
    <ligand>
        <name>substrate</name>
    </ligand>
</feature>
<feature type="active site" description="Acyl-thioester intermediate" evidence="5 7">
    <location>
        <position position="191"/>
    </location>
</feature>
<dbReference type="GO" id="GO:0005737">
    <property type="term" value="C:cytoplasm"/>
    <property type="evidence" value="ECO:0007669"/>
    <property type="project" value="UniProtKB-SubCell"/>
</dbReference>
<organism evidence="11 12">
    <name type="scientific">Polyangium jinanense</name>
    <dbReference type="NCBI Taxonomy" id="2829994"/>
    <lineage>
        <taxon>Bacteria</taxon>
        <taxon>Pseudomonadati</taxon>
        <taxon>Myxococcota</taxon>
        <taxon>Polyangia</taxon>
        <taxon>Polyangiales</taxon>
        <taxon>Polyangiaceae</taxon>
        <taxon>Polyangium</taxon>
    </lineage>
</organism>
<evidence type="ECO:0000256" key="6">
    <source>
        <dbReference type="PIRNR" id="PIRNR016262"/>
    </source>
</evidence>
<dbReference type="RefSeq" id="WP_272423362.1">
    <property type="nucleotide sequence ID" value="NZ_JAGTJJ010000015.1"/>
</dbReference>
<comment type="subcellular location">
    <subcellularLocation>
        <location evidence="5">Cytoplasm</location>
    </subcellularLocation>
</comment>
<dbReference type="AlphaFoldDB" id="A0A9X4ASZ7"/>
<keyword evidence="12" id="KW-1185">Reference proteome</keyword>
<gene>
    <name evidence="5 11" type="primary">lipB</name>
    <name evidence="11" type="ORF">KEG57_24335</name>
</gene>
<protein>
    <recommendedName>
        <fullName evidence="5 6">Octanoyltransferase</fullName>
        <ecNumber evidence="5 6">2.3.1.181</ecNumber>
    </recommendedName>
    <alternativeName>
        <fullName evidence="5">Lipoate-protein ligase B</fullName>
    </alternativeName>
    <alternativeName>
        <fullName evidence="5">Lipoyl/octanoyl transferase</fullName>
    </alternativeName>
    <alternativeName>
        <fullName evidence="5">Octanoyl-[acyl-carrier-protein]-protein N-octanoyltransferase</fullName>
    </alternativeName>
</protein>
<dbReference type="InterPro" id="IPR045864">
    <property type="entry name" value="aa-tRNA-synth_II/BPL/LPL"/>
</dbReference>
<comment type="caution">
    <text evidence="11">The sequence shown here is derived from an EMBL/GenBank/DDBJ whole genome shotgun (WGS) entry which is preliminary data.</text>
</comment>
<dbReference type="HAMAP" id="MF_00013">
    <property type="entry name" value="LipB"/>
    <property type="match status" value="1"/>
</dbReference>
<dbReference type="InterPro" id="IPR000544">
    <property type="entry name" value="Octanoyltransferase"/>
</dbReference>
<dbReference type="PROSITE" id="PS51733">
    <property type="entry name" value="BPL_LPL_CATALYTIC"/>
    <property type="match status" value="1"/>
</dbReference>
<dbReference type="NCBIfam" id="NF010925">
    <property type="entry name" value="PRK14345.1"/>
    <property type="match status" value="1"/>
</dbReference>
<comment type="function">
    <text evidence="4 5 6">Catalyzes the transfer of endogenously produced octanoic acid from octanoyl-acyl-carrier-protein onto the lipoyl domains of lipoate-dependent enzymes. Lipoyl-ACP can also act as a substrate although octanoyl-ACP is likely to be the physiological substrate.</text>
</comment>
<evidence type="ECO:0000256" key="5">
    <source>
        <dbReference type="HAMAP-Rule" id="MF_00013"/>
    </source>
</evidence>
<feature type="binding site" evidence="5 8">
    <location>
        <begin position="173"/>
        <end position="175"/>
    </location>
    <ligand>
        <name>substrate</name>
    </ligand>
</feature>
<evidence type="ECO:0000256" key="9">
    <source>
        <dbReference type="PIRSR" id="PIRSR016262-3"/>
    </source>
</evidence>
<comment type="catalytic activity">
    <reaction evidence="5 6">
        <text>octanoyl-[ACP] + L-lysyl-[protein] = N(6)-octanoyl-L-lysyl-[protein] + holo-[ACP] + H(+)</text>
        <dbReference type="Rhea" id="RHEA:17665"/>
        <dbReference type="Rhea" id="RHEA-COMP:9636"/>
        <dbReference type="Rhea" id="RHEA-COMP:9685"/>
        <dbReference type="Rhea" id="RHEA-COMP:9752"/>
        <dbReference type="Rhea" id="RHEA-COMP:9928"/>
        <dbReference type="ChEBI" id="CHEBI:15378"/>
        <dbReference type="ChEBI" id="CHEBI:29969"/>
        <dbReference type="ChEBI" id="CHEBI:64479"/>
        <dbReference type="ChEBI" id="CHEBI:78463"/>
        <dbReference type="ChEBI" id="CHEBI:78809"/>
        <dbReference type="EC" id="2.3.1.181"/>
    </reaction>
</comment>
<evidence type="ECO:0000256" key="3">
    <source>
        <dbReference type="ARBA" id="ARBA00023315"/>
    </source>
</evidence>
<comment type="similarity">
    <text evidence="5 6">Belongs to the LipB family.</text>
</comment>
<keyword evidence="2 5" id="KW-0808">Transferase</keyword>
<sequence>MSERQAKAYFLGRRRYEPIHALQQHLVSLRADGHIEDLILLVEHEPVVTLGRSADGGNVLLGEERLTERGVDLVQTGRGGDVTYHGPGQLVCYPILDLKPDRCDVRRYVRSLAEVMILLARELGVESGVVDGLIGVWVDREKPGEWAGAPWASEIAKLGAIGVRLSRWVTMHGFALNLSVDLNGFGMIVPCGIRDHGVTSIEELVGRAPAVRDVALGCHALLSRGLELSVARVEDISDVSDLEAALSGQARASFGPAEQEKPAAG</sequence>
<comment type="miscellaneous">
    <text evidence="5">In the reaction, the free carboxyl group of octanoic acid is attached via an amide linkage to the epsilon-amino group of a specific lysine residue of lipoyl domains of lipoate-dependent enzymes.</text>
</comment>
<evidence type="ECO:0000256" key="7">
    <source>
        <dbReference type="PIRSR" id="PIRSR016262-1"/>
    </source>
</evidence>
<feature type="binding site" evidence="5 8">
    <location>
        <begin position="78"/>
        <end position="85"/>
    </location>
    <ligand>
        <name>substrate</name>
    </ligand>
</feature>
<dbReference type="PIRSF" id="PIRSF016262">
    <property type="entry name" value="LPLase"/>
    <property type="match status" value="1"/>
</dbReference>
<evidence type="ECO:0000256" key="2">
    <source>
        <dbReference type="ARBA" id="ARBA00022679"/>
    </source>
</evidence>
<name>A0A9X4ASZ7_9BACT</name>
<dbReference type="Proteomes" id="UP001151081">
    <property type="component" value="Unassembled WGS sequence"/>
</dbReference>
<evidence type="ECO:0000256" key="1">
    <source>
        <dbReference type="ARBA" id="ARBA00004821"/>
    </source>
</evidence>
<evidence type="ECO:0000256" key="4">
    <source>
        <dbReference type="ARBA" id="ARBA00024732"/>
    </source>
</evidence>
<dbReference type="GO" id="GO:0033819">
    <property type="term" value="F:lipoyl(octanoyl) transferase activity"/>
    <property type="evidence" value="ECO:0007669"/>
    <property type="project" value="UniProtKB-EC"/>
</dbReference>
<dbReference type="SUPFAM" id="SSF55681">
    <property type="entry name" value="Class II aaRS and biotin synthetases"/>
    <property type="match status" value="1"/>
</dbReference>
<feature type="site" description="Lowers pKa of active site Cys" evidence="5 9">
    <location>
        <position position="157"/>
    </location>
</feature>
<evidence type="ECO:0000313" key="11">
    <source>
        <dbReference type="EMBL" id="MDC3983659.1"/>
    </source>
</evidence>
<dbReference type="InterPro" id="IPR004143">
    <property type="entry name" value="BPL_LPL_catalytic"/>
</dbReference>
<dbReference type="CDD" id="cd16444">
    <property type="entry name" value="LipB"/>
    <property type="match status" value="1"/>
</dbReference>
<dbReference type="EC" id="2.3.1.181" evidence="5 6"/>
<keyword evidence="5" id="KW-0963">Cytoplasm</keyword>
<keyword evidence="3 5" id="KW-0012">Acyltransferase</keyword>
<proteinExistence type="inferred from homology"/>
<evidence type="ECO:0000313" key="12">
    <source>
        <dbReference type="Proteomes" id="UP001151081"/>
    </source>
</evidence>
<accession>A0A9X4ASZ7</accession>
<feature type="domain" description="BPL/LPL catalytic" evidence="10">
    <location>
        <begin position="33"/>
        <end position="230"/>
    </location>
</feature>
<dbReference type="InterPro" id="IPR020605">
    <property type="entry name" value="Octanoyltransferase_CS"/>
</dbReference>
<dbReference type="NCBIfam" id="TIGR00214">
    <property type="entry name" value="lipB"/>
    <property type="match status" value="1"/>
</dbReference>
<dbReference type="PROSITE" id="PS01313">
    <property type="entry name" value="LIPB"/>
    <property type="match status" value="1"/>
</dbReference>
<dbReference type="Pfam" id="PF21948">
    <property type="entry name" value="LplA-B_cat"/>
    <property type="match status" value="1"/>
</dbReference>
<comment type="pathway">
    <text evidence="1 5 6">Protein modification; protein lipoylation via endogenous pathway; protein N(6)-(lipoyl)lysine from octanoyl-[acyl-carrier-protein]: step 1/2.</text>
</comment>
<dbReference type="EMBL" id="JAGTJJ010000015">
    <property type="protein sequence ID" value="MDC3983659.1"/>
    <property type="molecule type" value="Genomic_DNA"/>
</dbReference>
<reference evidence="11 12" key="1">
    <citation type="submission" date="2021-04" db="EMBL/GenBank/DDBJ databases">
        <title>Genome analysis of Polyangium sp.</title>
        <authorList>
            <person name="Li Y."/>
            <person name="Wang J."/>
        </authorList>
    </citation>
    <scope>NUCLEOTIDE SEQUENCE [LARGE SCALE GENOMIC DNA]</scope>
    <source>
        <strain evidence="11 12">SDU14</strain>
    </source>
</reference>